<keyword evidence="3" id="KW-0862">Zinc</keyword>
<dbReference type="InterPro" id="IPR053000">
    <property type="entry name" value="WSS1-like_metalloprotease"/>
</dbReference>
<feature type="region of interest" description="Disordered" evidence="5">
    <location>
        <begin position="156"/>
        <end position="177"/>
    </location>
</feature>
<dbReference type="RefSeq" id="XP_025378908.1">
    <property type="nucleotide sequence ID" value="XM_025521112.1"/>
</dbReference>
<keyword evidence="2 4" id="KW-0863">Zinc-finger</keyword>
<dbReference type="Proteomes" id="UP000245768">
    <property type="component" value="Unassembled WGS sequence"/>
</dbReference>
<dbReference type="PROSITE" id="PS50199">
    <property type="entry name" value="ZF_RANBP2_2"/>
    <property type="match status" value="1"/>
</dbReference>
<dbReference type="InterPro" id="IPR001876">
    <property type="entry name" value="Znf_RanBP2"/>
</dbReference>
<gene>
    <name evidence="8" type="ORF">FA10DRAFT_265556</name>
</gene>
<evidence type="ECO:0000256" key="1">
    <source>
        <dbReference type="ARBA" id="ARBA00022723"/>
    </source>
</evidence>
<dbReference type="Pfam" id="PF08325">
    <property type="entry name" value="WLM"/>
    <property type="match status" value="1"/>
</dbReference>
<evidence type="ECO:0000256" key="3">
    <source>
        <dbReference type="ARBA" id="ARBA00022833"/>
    </source>
</evidence>
<dbReference type="AlphaFoldDB" id="A0A316YQ89"/>
<dbReference type="SUPFAM" id="SSF90209">
    <property type="entry name" value="Ran binding protein zinc finger-like"/>
    <property type="match status" value="1"/>
</dbReference>
<evidence type="ECO:0000259" key="7">
    <source>
        <dbReference type="PROSITE" id="PS51397"/>
    </source>
</evidence>
<dbReference type="Gene3D" id="4.10.1060.10">
    <property type="entry name" value="Zinc finger, RanBP2-type"/>
    <property type="match status" value="1"/>
</dbReference>
<dbReference type="SMART" id="SM00547">
    <property type="entry name" value="ZnF_RBZ"/>
    <property type="match status" value="1"/>
</dbReference>
<evidence type="ECO:0000256" key="5">
    <source>
        <dbReference type="SAM" id="MobiDB-lite"/>
    </source>
</evidence>
<dbReference type="GO" id="GO:0008270">
    <property type="term" value="F:zinc ion binding"/>
    <property type="evidence" value="ECO:0007669"/>
    <property type="project" value="UniProtKB-KW"/>
</dbReference>
<dbReference type="PROSITE" id="PS01358">
    <property type="entry name" value="ZF_RANBP2_1"/>
    <property type="match status" value="1"/>
</dbReference>
<dbReference type="GO" id="GO:0005634">
    <property type="term" value="C:nucleus"/>
    <property type="evidence" value="ECO:0007669"/>
    <property type="project" value="TreeGrafter"/>
</dbReference>
<proteinExistence type="predicted"/>
<name>A0A316YQ89_9BASI</name>
<reference evidence="8 9" key="1">
    <citation type="journal article" date="2018" name="Mol. Biol. Evol.">
        <title>Broad Genomic Sampling Reveals a Smut Pathogenic Ancestry of the Fungal Clade Ustilaginomycotina.</title>
        <authorList>
            <person name="Kijpornyongpan T."/>
            <person name="Mondo S.J."/>
            <person name="Barry K."/>
            <person name="Sandor L."/>
            <person name="Lee J."/>
            <person name="Lipzen A."/>
            <person name="Pangilinan J."/>
            <person name="LaButti K."/>
            <person name="Hainaut M."/>
            <person name="Henrissat B."/>
            <person name="Grigoriev I.V."/>
            <person name="Spatafora J.W."/>
            <person name="Aime M.C."/>
        </authorList>
    </citation>
    <scope>NUCLEOTIDE SEQUENCE [LARGE SCALE GENOMIC DNA]</scope>
    <source>
        <strain evidence="8 9">MCA 4198</strain>
    </source>
</reference>
<dbReference type="GeneID" id="37043028"/>
<organism evidence="8 9">
    <name type="scientific">Acaromyces ingoldii</name>
    <dbReference type="NCBI Taxonomy" id="215250"/>
    <lineage>
        <taxon>Eukaryota</taxon>
        <taxon>Fungi</taxon>
        <taxon>Dikarya</taxon>
        <taxon>Basidiomycota</taxon>
        <taxon>Ustilaginomycotina</taxon>
        <taxon>Exobasidiomycetes</taxon>
        <taxon>Exobasidiales</taxon>
        <taxon>Cryptobasidiaceae</taxon>
        <taxon>Acaromyces</taxon>
    </lineage>
</organism>
<dbReference type="GO" id="GO:0008237">
    <property type="term" value="F:metallopeptidase activity"/>
    <property type="evidence" value="ECO:0007669"/>
    <property type="project" value="TreeGrafter"/>
</dbReference>
<dbReference type="OrthoDB" id="261960at2759"/>
<dbReference type="InterPro" id="IPR013536">
    <property type="entry name" value="WLM_dom"/>
</dbReference>
<feature type="region of interest" description="Disordered" evidence="5">
    <location>
        <begin position="223"/>
        <end position="304"/>
    </location>
</feature>
<evidence type="ECO:0000313" key="8">
    <source>
        <dbReference type="EMBL" id="PWN91710.1"/>
    </source>
</evidence>
<protein>
    <submittedName>
        <fullName evidence="8">WLM-domain-containing protein</fullName>
    </submittedName>
</protein>
<dbReference type="InterPro" id="IPR036443">
    <property type="entry name" value="Znf_RanBP2_sf"/>
</dbReference>
<feature type="compositionally biased region" description="Polar residues" evidence="5">
    <location>
        <begin position="156"/>
        <end position="174"/>
    </location>
</feature>
<feature type="domain" description="RanBP2-type" evidence="6">
    <location>
        <begin position="343"/>
        <end position="372"/>
    </location>
</feature>
<feature type="domain" description="WLM" evidence="7">
    <location>
        <begin position="1"/>
        <end position="191"/>
    </location>
</feature>
<sequence>MPRSDTALSLLRRIGKAVEPIMLKHSWHLPLLVEVYPKQESLLGFNVNRGKKIALRLRQPHNEDDFIDEESITETMLHELAHNVRGPHDDEFFRVLDGLTMEWYDLRFKQRFGLAGTGSDAFQSHGFKLGEGSVDPRDARARAADMAEKRWRFQQAMGNSGRAQTLGSASSRNAGKSKAQLAAEAAERRISMSKSCPSTNISLIEDADREQEAQERLHGIEVITIQEDDDDGGHDGDEHRHNRKRPIDNVGALDKGGASGQKVTKREEDNEDDDDIVFVGSSRLISHPRPPPRRTLSPRTMSGSLVGQTRAAAALRFDNLQRTDTNTSSLSAAAPSSSDLDTQSARWTCQACTLVNGKTSLTCEACETIRPGLPCWTCLGCRHRMMGDDARFWCCIKCGVVKASSGPGES</sequence>
<keyword evidence="1" id="KW-0479">Metal-binding</keyword>
<dbReference type="PANTHER" id="PTHR46622:SF1">
    <property type="entry name" value="DNA-DEPENDENT METALLOPROTEASE WSS1"/>
    <property type="match status" value="1"/>
</dbReference>
<dbReference type="GO" id="GO:0006281">
    <property type="term" value="P:DNA repair"/>
    <property type="evidence" value="ECO:0007669"/>
    <property type="project" value="TreeGrafter"/>
</dbReference>
<evidence type="ECO:0000313" key="9">
    <source>
        <dbReference type="Proteomes" id="UP000245768"/>
    </source>
</evidence>
<dbReference type="STRING" id="215250.A0A316YQ89"/>
<dbReference type="PANTHER" id="PTHR46622">
    <property type="entry name" value="DNA-DEPENDENT METALLOPROTEASE WSS1"/>
    <property type="match status" value="1"/>
</dbReference>
<dbReference type="PROSITE" id="PS51397">
    <property type="entry name" value="WLM"/>
    <property type="match status" value="1"/>
</dbReference>
<evidence type="ECO:0000259" key="6">
    <source>
        <dbReference type="PROSITE" id="PS50199"/>
    </source>
</evidence>
<keyword evidence="9" id="KW-1185">Reference proteome</keyword>
<dbReference type="InParanoid" id="A0A316YQ89"/>
<evidence type="ECO:0000256" key="2">
    <source>
        <dbReference type="ARBA" id="ARBA00022771"/>
    </source>
</evidence>
<evidence type="ECO:0000256" key="4">
    <source>
        <dbReference type="PROSITE-ProRule" id="PRU00322"/>
    </source>
</evidence>
<dbReference type="EMBL" id="KZ819635">
    <property type="protein sequence ID" value="PWN91710.1"/>
    <property type="molecule type" value="Genomic_DNA"/>
</dbReference>
<accession>A0A316YQ89</accession>